<accession>A0ABV3DIB0</accession>
<dbReference type="SUPFAM" id="SSF49899">
    <property type="entry name" value="Concanavalin A-like lectins/glucanases"/>
    <property type="match status" value="1"/>
</dbReference>
<evidence type="ECO:0000313" key="3">
    <source>
        <dbReference type="EMBL" id="MEU8135483.1"/>
    </source>
</evidence>
<dbReference type="PANTHER" id="PTHR12223:SF28">
    <property type="entry name" value="LECTIN, MANNOSE BINDING 1 LIKE"/>
    <property type="match status" value="1"/>
</dbReference>
<organism evidence="3 4">
    <name type="scientific">Streptodolium elevatio</name>
    <dbReference type="NCBI Taxonomy" id="3157996"/>
    <lineage>
        <taxon>Bacteria</taxon>
        <taxon>Bacillati</taxon>
        <taxon>Actinomycetota</taxon>
        <taxon>Actinomycetes</taxon>
        <taxon>Kitasatosporales</taxon>
        <taxon>Streptomycetaceae</taxon>
        <taxon>Streptodolium</taxon>
    </lineage>
</organism>
<reference evidence="3 4" key="1">
    <citation type="submission" date="2024-06" db="EMBL/GenBank/DDBJ databases">
        <title>The Natural Products Discovery Center: Release of the First 8490 Sequenced Strains for Exploring Actinobacteria Biosynthetic Diversity.</title>
        <authorList>
            <person name="Kalkreuter E."/>
            <person name="Kautsar S.A."/>
            <person name="Yang D."/>
            <person name="Bader C.D."/>
            <person name="Teijaro C.N."/>
            <person name="Fluegel L."/>
            <person name="Davis C.M."/>
            <person name="Simpson J.R."/>
            <person name="Lauterbach L."/>
            <person name="Steele A.D."/>
            <person name="Gui C."/>
            <person name="Meng S."/>
            <person name="Li G."/>
            <person name="Viehrig K."/>
            <person name="Ye F."/>
            <person name="Su P."/>
            <person name="Kiefer A.F."/>
            <person name="Nichols A."/>
            <person name="Cepeda A.J."/>
            <person name="Yan W."/>
            <person name="Fan B."/>
            <person name="Jiang Y."/>
            <person name="Adhikari A."/>
            <person name="Zheng C.-J."/>
            <person name="Schuster L."/>
            <person name="Cowan T.M."/>
            <person name="Smanski M.J."/>
            <person name="Chevrette M.G."/>
            <person name="De Carvalho L.P.S."/>
            <person name="Shen B."/>
        </authorList>
    </citation>
    <scope>NUCLEOTIDE SEQUENCE [LARGE SCALE GENOMIC DNA]</scope>
    <source>
        <strain evidence="3 4">NPDC048946</strain>
    </source>
</reference>
<evidence type="ECO:0000256" key="2">
    <source>
        <dbReference type="SAM" id="SignalP"/>
    </source>
</evidence>
<evidence type="ECO:0000313" key="4">
    <source>
        <dbReference type="Proteomes" id="UP001551482"/>
    </source>
</evidence>
<dbReference type="InterPro" id="IPR017853">
    <property type="entry name" value="GH"/>
</dbReference>
<dbReference type="Gene3D" id="2.60.120.200">
    <property type="match status" value="1"/>
</dbReference>
<feature type="signal peptide" evidence="2">
    <location>
        <begin position="1"/>
        <end position="24"/>
    </location>
</feature>
<dbReference type="InterPro" id="IPR013780">
    <property type="entry name" value="Glyco_hydro_b"/>
</dbReference>
<dbReference type="RefSeq" id="WP_358355257.1">
    <property type="nucleotide sequence ID" value="NZ_JBEZFP010000043.1"/>
</dbReference>
<gene>
    <name evidence="3" type="ORF">AB0C36_18415</name>
</gene>
<protein>
    <submittedName>
        <fullName evidence="3">Uncharacterized protein</fullName>
    </submittedName>
</protein>
<feature type="compositionally biased region" description="Pro residues" evidence="1">
    <location>
        <begin position="512"/>
        <end position="522"/>
    </location>
</feature>
<dbReference type="SUPFAM" id="SSF51445">
    <property type="entry name" value="(Trans)glycosidases"/>
    <property type="match status" value="1"/>
</dbReference>
<name>A0ABV3DIB0_9ACTN</name>
<sequence length="722" mass="73842">MRIRGSVLLSAKRNLVLGSGLVLAMCAGATVYVQTQGTANAAPDTVLSVDFTKVVGQAPAENFGVTFSTFAVDGGPVVKNPGDIAALRGLGVGGIRVHLAPNDRGEIVSGAGGGDRGITGHEWLSAIEAIGAEPTVVVNADRGDALAVLGYLNQYGHHVKRFVIGNEMDENSKSKMTAEQYTAAFRTIAAQMRARTPGLEIGGPATAYFDEGLLRVFVAGAVHQAPPQERASFVDFHAYGAGNGENATVASSIRYTEQLDKLRTMLGDAPGVGLQVGEFNMNWGDESQNNTHFASLWVANAFGSIVTRGATAMLYADKNDAMGLLGPNGTPKASYVGMEMFTGSPLGIRHFGREVVEATSSNPDVRVYASNHDTNIVVVNTGTEGTARIELAGALRGSVDVWQSSGALTDVNRPTKRGSVNIADGGIDAFLPGMSITTFVVNGLVTGTPGTDPSAAPTDNPTTPSPAPSAPAGSTPPPGTPTAPTPTAPGATGPSAPPAPGAPPTAGTPAPGQQPAPNPPPGGQQRLQLPDIGDPRWRTQGSATAATGTAVLTRADQQFAAGSLYYDGSVPSAALQVSFDAAIGGGKGGDGMTLAFLDPATGARVGEIGGGLGYSGLTGPAVVFDTFDNTTHKSADRVGYATSAQGTTMRYAASTTSVPSLRATHHYEVAVAAGVLTVRIDGTEVLRTPVTLPARVVPAFTAATGETTDQHRVSTVKITHTP</sequence>
<dbReference type="InterPro" id="IPR051136">
    <property type="entry name" value="Intracellular_Lectin-GPT"/>
</dbReference>
<proteinExistence type="predicted"/>
<dbReference type="Proteomes" id="UP001551482">
    <property type="component" value="Unassembled WGS sequence"/>
</dbReference>
<dbReference type="EMBL" id="JBEZFP010000043">
    <property type="protein sequence ID" value="MEU8135483.1"/>
    <property type="molecule type" value="Genomic_DNA"/>
</dbReference>
<evidence type="ECO:0000256" key="1">
    <source>
        <dbReference type="SAM" id="MobiDB-lite"/>
    </source>
</evidence>
<dbReference type="Gene3D" id="2.60.40.1180">
    <property type="entry name" value="Golgi alpha-mannosidase II"/>
    <property type="match status" value="1"/>
</dbReference>
<dbReference type="PANTHER" id="PTHR12223">
    <property type="entry name" value="VESICULAR MANNOSE-BINDING LECTIN"/>
    <property type="match status" value="1"/>
</dbReference>
<keyword evidence="2" id="KW-0732">Signal</keyword>
<comment type="caution">
    <text evidence="3">The sequence shown here is derived from an EMBL/GenBank/DDBJ whole genome shotgun (WGS) entry which is preliminary data.</text>
</comment>
<dbReference type="InterPro" id="IPR013320">
    <property type="entry name" value="ConA-like_dom_sf"/>
</dbReference>
<keyword evidence="4" id="KW-1185">Reference proteome</keyword>
<feature type="compositionally biased region" description="Low complexity" evidence="1">
    <location>
        <begin position="451"/>
        <end position="462"/>
    </location>
</feature>
<feature type="region of interest" description="Disordered" evidence="1">
    <location>
        <begin position="450"/>
        <end position="545"/>
    </location>
</feature>
<feature type="compositionally biased region" description="Pro residues" evidence="1">
    <location>
        <begin position="463"/>
        <end position="487"/>
    </location>
</feature>
<feature type="chain" id="PRO_5045532599" evidence="2">
    <location>
        <begin position="25"/>
        <end position="722"/>
    </location>
</feature>
<dbReference type="Gene3D" id="3.20.20.80">
    <property type="entry name" value="Glycosidases"/>
    <property type="match status" value="1"/>
</dbReference>